<feature type="transmembrane region" description="Helical" evidence="7">
    <location>
        <begin position="306"/>
        <end position="329"/>
    </location>
</feature>
<dbReference type="SUPFAM" id="SSF103473">
    <property type="entry name" value="MFS general substrate transporter"/>
    <property type="match status" value="1"/>
</dbReference>
<proteinExistence type="predicted"/>
<keyword evidence="4 7" id="KW-1133">Transmembrane helix</keyword>
<dbReference type="OrthoDB" id="4078873at2759"/>
<organism evidence="8 9">
    <name type="scientific">Cordyceps javanica</name>
    <dbReference type="NCBI Taxonomy" id="43265"/>
    <lineage>
        <taxon>Eukaryota</taxon>
        <taxon>Fungi</taxon>
        <taxon>Dikarya</taxon>
        <taxon>Ascomycota</taxon>
        <taxon>Pezizomycotina</taxon>
        <taxon>Sordariomycetes</taxon>
        <taxon>Hypocreomycetidae</taxon>
        <taxon>Hypocreales</taxon>
        <taxon>Cordycipitaceae</taxon>
        <taxon>Cordyceps</taxon>
    </lineage>
</organism>
<comment type="caution">
    <text evidence="8">The sequence shown here is derived from an EMBL/GenBank/DDBJ whole genome shotgun (WGS) entry which is preliminary data.</text>
</comment>
<evidence type="ECO:0000256" key="1">
    <source>
        <dbReference type="ARBA" id="ARBA00004141"/>
    </source>
</evidence>
<dbReference type="AlphaFoldDB" id="A0A545V6B5"/>
<dbReference type="InterPro" id="IPR010573">
    <property type="entry name" value="MFS_Str1/Tri12-like"/>
</dbReference>
<evidence type="ECO:0000256" key="7">
    <source>
        <dbReference type="SAM" id="Phobius"/>
    </source>
</evidence>
<evidence type="ECO:0000256" key="6">
    <source>
        <dbReference type="SAM" id="MobiDB-lite"/>
    </source>
</evidence>
<feature type="transmembrane region" description="Helical" evidence="7">
    <location>
        <begin position="179"/>
        <end position="203"/>
    </location>
</feature>
<keyword evidence="5 7" id="KW-0472">Membrane</keyword>
<keyword evidence="2" id="KW-0813">Transport</keyword>
<dbReference type="PANTHER" id="PTHR23501:SF55">
    <property type="entry name" value="SIDEROPHORE IRON TRANSPORTER, PUTATIVE (AFU_ORTHOLOGUE AFUA_3G03440)-RELATED"/>
    <property type="match status" value="1"/>
</dbReference>
<feature type="transmembrane region" description="Helical" evidence="7">
    <location>
        <begin position="496"/>
        <end position="514"/>
    </location>
</feature>
<gene>
    <name evidence="8" type="ORF">IF1G_04492</name>
</gene>
<feature type="transmembrane region" description="Helical" evidence="7">
    <location>
        <begin position="384"/>
        <end position="407"/>
    </location>
</feature>
<dbReference type="Gene3D" id="1.20.1250.20">
    <property type="entry name" value="MFS general substrate transporter like domains"/>
    <property type="match status" value="1"/>
</dbReference>
<dbReference type="Pfam" id="PF06609">
    <property type="entry name" value="TRI12"/>
    <property type="match status" value="1"/>
</dbReference>
<evidence type="ECO:0000256" key="5">
    <source>
        <dbReference type="ARBA" id="ARBA00023136"/>
    </source>
</evidence>
<dbReference type="GO" id="GO:0022857">
    <property type="term" value="F:transmembrane transporter activity"/>
    <property type="evidence" value="ECO:0007669"/>
    <property type="project" value="InterPro"/>
</dbReference>
<protein>
    <submittedName>
        <fullName evidence="8">MFS general substrate transporter</fullName>
    </submittedName>
</protein>
<feature type="transmembrane region" description="Helical" evidence="7">
    <location>
        <begin position="236"/>
        <end position="257"/>
    </location>
</feature>
<evidence type="ECO:0000256" key="2">
    <source>
        <dbReference type="ARBA" id="ARBA00022448"/>
    </source>
</evidence>
<keyword evidence="9" id="KW-1185">Reference proteome</keyword>
<sequence length="530" mass="58082">MTELVKMNTKGLTRTGLAPSHEASHPSPTPITSVNDAQKRLPRGVAEIEHVVLTVHLLSFYLLMLCVNLESQATRPLQPFALSDFKAHALAPATNVVATLIGGVGKLPIAKFSDLWGRDLAILFCNESIGVLLNIVITDITSPRRRGFMYAALATPRILTTFIGPTVAEKFLKYSTWRWGFGTFAILVFLISLPVIAIIRIHVIRANGSDEPLSNEENQQVPARFSDRSWKDWDGLLPGLILIAAGFTLILLPFSLASSQAKTWQSPNIIVMLAIGASCLISFAVWETLSPWPSLVPSYVLRDRTIQGGCLTFLAQWAAYLSSFLQVAFNQSVKNAGYIKNIYSLGTAVFSVPIAWIAISMLPVKILGAGLMIYFRHPSLHARYMVMCQVLVAFAEGAILISTETIIMARLEHGDVATVWATMTLFQSLGASIGGTTAGGIWATDFPQLLKETLPAENRHEAARIYGSIREQLAFPWGSAARRAINYAYAETHEKIFLASTAICAASILFLLMWRDVGLDKKGYCKGQVI</sequence>
<dbReference type="EMBL" id="SPUK01000005">
    <property type="protein sequence ID" value="TQV97252.1"/>
    <property type="molecule type" value="Genomic_DNA"/>
</dbReference>
<evidence type="ECO:0000256" key="3">
    <source>
        <dbReference type="ARBA" id="ARBA00022692"/>
    </source>
</evidence>
<comment type="subcellular location">
    <subcellularLocation>
        <location evidence="1">Membrane</location>
        <topology evidence="1">Multi-pass membrane protein</topology>
    </subcellularLocation>
</comment>
<feature type="transmembrane region" description="Helical" evidence="7">
    <location>
        <begin position="269"/>
        <end position="286"/>
    </location>
</feature>
<dbReference type="GO" id="GO:0012505">
    <property type="term" value="C:endomembrane system"/>
    <property type="evidence" value="ECO:0007669"/>
    <property type="project" value="UniProtKB-SubCell"/>
</dbReference>
<dbReference type="Proteomes" id="UP000315783">
    <property type="component" value="Unassembled WGS sequence"/>
</dbReference>
<reference evidence="8 9" key="1">
    <citation type="journal article" date="2019" name="Appl. Microbiol. Biotechnol.">
        <title>Genome sequence of Isaria javanica and comparative genome analysis insights into family S53 peptidase evolution in fungal entomopathogens.</title>
        <authorList>
            <person name="Lin R."/>
            <person name="Zhang X."/>
            <person name="Xin B."/>
            <person name="Zou M."/>
            <person name="Gao Y."/>
            <person name="Qin F."/>
            <person name="Hu Q."/>
            <person name="Xie B."/>
            <person name="Cheng X."/>
        </authorList>
    </citation>
    <scope>NUCLEOTIDE SEQUENCE [LARGE SCALE GENOMIC DNA]</scope>
    <source>
        <strain evidence="8 9">IJ1G</strain>
    </source>
</reference>
<evidence type="ECO:0000256" key="4">
    <source>
        <dbReference type="ARBA" id="ARBA00022989"/>
    </source>
</evidence>
<dbReference type="GO" id="GO:0005886">
    <property type="term" value="C:plasma membrane"/>
    <property type="evidence" value="ECO:0007669"/>
    <property type="project" value="TreeGrafter"/>
</dbReference>
<dbReference type="InterPro" id="IPR036259">
    <property type="entry name" value="MFS_trans_sf"/>
</dbReference>
<feature type="transmembrane region" description="Helical" evidence="7">
    <location>
        <begin position="341"/>
        <end position="364"/>
    </location>
</feature>
<accession>A0A545V6B5</accession>
<feature type="region of interest" description="Disordered" evidence="6">
    <location>
        <begin position="1"/>
        <end position="35"/>
    </location>
</feature>
<keyword evidence="3 7" id="KW-0812">Transmembrane</keyword>
<dbReference type="PANTHER" id="PTHR23501">
    <property type="entry name" value="MAJOR FACILITATOR SUPERFAMILY"/>
    <property type="match status" value="1"/>
</dbReference>
<name>A0A545V6B5_9HYPO</name>
<evidence type="ECO:0000313" key="8">
    <source>
        <dbReference type="EMBL" id="TQV97252.1"/>
    </source>
</evidence>
<evidence type="ECO:0000313" key="9">
    <source>
        <dbReference type="Proteomes" id="UP000315783"/>
    </source>
</evidence>